<name>A0A2S5A8U5_9SPHI</name>
<dbReference type="InterPro" id="IPR020843">
    <property type="entry name" value="ER"/>
</dbReference>
<dbReference type="FunFam" id="3.40.50.720:FF:000022">
    <property type="entry name" value="Cinnamyl alcohol dehydrogenase"/>
    <property type="match status" value="1"/>
</dbReference>
<dbReference type="SMART" id="SM00829">
    <property type="entry name" value="PKS_ER"/>
    <property type="match status" value="1"/>
</dbReference>
<dbReference type="InterPro" id="IPR036291">
    <property type="entry name" value="NAD(P)-bd_dom_sf"/>
</dbReference>
<reference evidence="7 8" key="1">
    <citation type="submission" date="2018-01" db="EMBL/GenBank/DDBJ databases">
        <authorList>
            <person name="Gaut B.S."/>
            <person name="Morton B.R."/>
            <person name="Clegg M.T."/>
            <person name="Duvall M.R."/>
        </authorList>
    </citation>
    <scope>NUCLEOTIDE SEQUENCE [LARGE SCALE GENOMIC DNA]</scope>
    <source>
        <strain evidence="7 8">HR-AV</strain>
    </source>
</reference>
<feature type="domain" description="Enoyl reductase (ER)" evidence="6">
    <location>
        <begin position="8"/>
        <end position="342"/>
    </location>
</feature>
<dbReference type="EMBL" id="PQVF01000001">
    <property type="protein sequence ID" value="POY39011.1"/>
    <property type="molecule type" value="Genomic_DNA"/>
</dbReference>
<dbReference type="Pfam" id="PF00107">
    <property type="entry name" value="ADH_zinc_N"/>
    <property type="match status" value="1"/>
</dbReference>
<dbReference type="Proteomes" id="UP000236893">
    <property type="component" value="Unassembled WGS sequence"/>
</dbReference>
<dbReference type="OrthoDB" id="9806940at2"/>
<evidence type="ECO:0000313" key="8">
    <source>
        <dbReference type="Proteomes" id="UP000236893"/>
    </source>
</evidence>
<keyword evidence="2 5" id="KW-0479">Metal-binding</keyword>
<protein>
    <submittedName>
        <fullName evidence="7">Hydroxyacid dehydrogenase</fullName>
    </submittedName>
</protein>
<evidence type="ECO:0000256" key="2">
    <source>
        <dbReference type="ARBA" id="ARBA00022723"/>
    </source>
</evidence>
<dbReference type="SUPFAM" id="SSF50129">
    <property type="entry name" value="GroES-like"/>
    <property type="match status" value="1"/>
</dbReference>
<sequence>MIQVKGYAAPQAKAPLAPFNFERREVGPFDVQIEIQYCGVCHSDIHQVRDEWGGSIFPMVPGHEIVGKVIKVGEKVTGFKAGDLAGVGCLVDSCRTCSSCVQGYEQYCEVHWVGTYNSVEMDMKTPTYGGYSNQIVVDESFVLSISDKLDLKRVAPLLCAGITTYSPLKEWKIGKGHKVGVLGLGGLGHMAVKLAASMGAEVTVLSTSPSKEKDAKDLGAHKFVVTKEEEQLKGVTNYFDFIIDTVSAEHDLNVYLNLLRLNGTMVLLGVPPESPKIQTFNLIAKRRRLAGSLIGGIKETQEMLDYCAEHNIMSDVEIVSMNQINEAYERMLKGDVHYRFVIDMATL</sequence>
<dbReference type="GO" id="GO:0008106">
    <property type="term" value="F:alcohol dehydrogenase (NADP+) activity"/>
    <property type="evidence" value="ECO:0007669"/>
    <property type="project" value="UniProtKB-ARBA"/>
</dbReference>
<dbReference type="InterPro" id="IPR013154">
    <property type="entry name" value="ADH-like_N"/>
</dbReference>
<gene>
    <name evidence="7" type="ORF">C3K47_00480</name>
</gene>
<dbReference type="PROSITE" id="PS00059">
    <property type="entry name" value="ADH_ZINC"/>
    <property type="match status" value="1"/>
</dbReference>
<evidence type="ECO:0000256" key="1">
    <source>
        <dbReference type="ARBA" id="ARBA00001947"/>
    </source>
</evidence>
<comment type="similarity">
    <text evidence="5">Belongs to the zinc-containing alcohol dehydrogenase family.</text>
</comment>
<dbReference type="Gene3D" id="3.90.180.10">
    <property type="entry name" value="Medium-chain alcohol dehydrogenases, catalytic domain"/>
    <property type="match status" value="1"/>
</dbReference>
<dbReference type="Gene3D" id="3.40.50.720">
    <property type="entry name" value="NAD(P)-binding Rossmann-like Domain"/>
    <property type="match status" value="1"/>
</dbReference>
<accession>A0A2S5A8U5</accession>
<dbReference type="InterPro" id="IPR047109">
    <property type="entry name" value="CAD-like"/>
</dbReference>
<keyword evidence="8" id="KW-1185">Reference proteome</keyword>
<dbReference type="Pfam" id="PF08240">
    <property type="entry name" value="ADH_N"/>
    <property type="match status" value="1"/>
</dbReference>
<evidence type="ECO:0000256" key="3">
    <source>
        <dbReference type="ARBA" id="ARBA00022833"/>
    </source>
</evidence>
<evidence type="ECO:0000256" key="5">
    <source>
        <dbReference type="RuleBase" id="RU361277"/>
    </source>
</evidence>
<keyword evidence="3 5" id="KW-0862">Zinc</keyword>
<dbReference type="AlphaFoldDB" id="A0A2S5A8U5"/>
<dbReference type="CDD" id="cd05283">
    <property type="entry name" value="CAD1"/>
    <property type="match status" value="1"/>
</dbReference>
<dbReference type="InterPro" id="IPR011032">
    <property type="entry name" value="GroES-like_sf"/>
</dbReference>
<dbReference type="SUPFAM" id="SSF51735">
    <property type="entry name" value="NAD(P)-binding Rossmann-fold domains"/>
    <property type="match status" value="1"/>
</dbReference>
<organism evidence="7 8">
    <name type="scientific">Solitalea longa</name>
    <dbReference type="NCBI Taxonomy" id="2079460"/>
    <lineage>
        <taxon>Bacteria</taxon>
        <taxon>Pseudomonadati</taxon>
        <taxon>Bacteroidota</taxon>
        <taxon>Sphingobacteriia</taxon>
        <taxon>Sphingobacteriales</taxon>
        <taxon>Sphingobacteriaceae</taxon>
        <taxon>Solitalea</taxon>
    </lineage>
</organism>
<evidence type="ECO:0000259" key="6">
    <source>
        <dbReference type="SMART" id="SM00829"/>
    </source>
</evidence>
<dbReference type="InterPro" id="IPR002328">
    <property type="entry name" value="ADH_Zn_CS"/>
</dbReference>
<comment type="caution">
    <text evidence="7">The sequence shown here is derived from an EMBL/GenBank/DDBJ whole genome shotgun (WGS) entry which is preliminary data.</text>
</comment>
<dbReference type="GO" id="GO:0008270">
    <property type="term" value="F:zinc ion binding"/>
    <property type="evidence" value="ECO:0007669"/>
    <property type="project" value="InterPro"/>
</dbReference>
<proteinExistence type="inferred from homology"/>
<dbReference type="InterPro" id="IPR013149">
    <property type="entry name" value="ADH-like_C"/>
</dbReference>
<dbReference type="RefSeq" id="WP_103787113.1">
    <property type="nucleotide sequence ID" value="NZ_PQVF01000001.1"/>
</dbReference>
<dbReference type="PANTHER" id="PTHR42683">
    <property type="entry name" value="ALDEHYDE REDUCTASE"/>
    <property type="match status" value="1"/>
</dbReference>
<keyword evidence="4" id="KW-0560">Oxidoreductase</keyword>
<evidence type="ECO:0000256" key="4">
    <source>
        <dbReference type="ARBA" id="ARBA00023002"/>
    </source>
</evidence>
<comment type="cofactor">
    <cofactor evidence="1 5">
        <name>Zn(2+)</name>
        <dbReference type="ChEBI" id="CHEBI:29105"/>
    </cofactor>
</comment>
<evidence type="ECO:0000313" key="7">
    <source>
        <dbReference type="EMBL" id="POY39011.1"/>
    </source>
</evidence>